<protein>
    <submittedName>
        <fullName evidence="1">Uncharacterized protein</fullName>
    </submittedName>
</protein>
<dbReference type="Proteomes" id="UP000597762">
    <property type="component" value="Unassembled WGS sequence"/>
</dbReference>
<evidence type="ECO:0000313" key="1">
    <source>
        <dbReference type="EMBL" id="CAE1275264.1"/>
    </source>
</evidence>
<keyword evidence="2" id="KW-1185">Reference proteome</keyword>
<organism evidence="1 2">
    <name type="scientific">Acanthosepion pharaonis</name>
    <name type="common">Pharaoh cuttlefish</name>
    <name type="synonym">Sepia pharaonis</name>
    <dbReference type="NCBI Taxonomy" id="158019"/>
    <lineage>
        <taxon>Eukaryota</taxon>
        <taxon>Metazoa</taxon>
        <taxon>Spiralia</taxon>
        <taxon>Lophotrochozoa</taxon>
        <taxon>Mollusca</taxon>
        <taxon>Cephalopoda</taxon>
        <taxon>Coleoidea</taxon>
        <taxon>Decapodiformes</taxon>
        <taxon>Sepiida</taxon>
        <taxon>Sepiina</taxon>
        <taxon>Sepiidae</taxon>
        <taxon>Acanthosepion</taxon>
    </lineage>
</organism>
<dbReference type="OrthoDB" id="6152726at2759"/>
<proteinExistence type="predicted"/>
<dbReference type="EMBL" id="CAHIKZ030001822">
    <property type="protein sequence ID" value="CAE1275264.1"/>
    <property type="molecule type" value="Genomic_DNA"/>
</dbReference>
<name>A0A812CLG4_ACAPH</name>
<gene>
    <name evidence="1" type="ORF">SPHA_39357</name>
</gene>
<comment type="caution">
    <text evidence="1">The sequence shown here is derived from an EMBL/GenBank/DDBJ whole genome shotgun (WGS) entry which is preliminary data.</text>
</comment>
<sequence>MFNAQLHESTSLRLLGLTLSADLRWNKYIESIVSSTTRKVGSLCRASRFFSPESILQIYKSTIRPCMEYCCHIWPGSPSRAVHLKVLDKIQRRICNVIGPDLASRLQSLSHRRAIASLCLFYKYFHGNCSDELHLLVPKLHEFKRATRLKS</sequence>
<reference evidence="1" key="1">
    <citation type="submission" date="2021-01" db="EMBL/GenBank/DDBJ databases">
        <authorList>
            <person name="Li R."/>
            <person name="Bekaert M."/>
        </authorList>
    </citation>
    <scope>NUCLEOTIDE SEQUENCE</scope>
    <source>
        <strain evidence="1">Farmed</strain>
    </source>
</reference>
<dbReference type="AlphaFoldDB" id="A0A812CLG4"/>
<accession>A0A812CLG4</accession>
<evidence type="ECO:0000313" key="2">
    <source>
        <dbReference type="Proteomes" id="UP000597762"/>
    </source>
</evidence>